<dbReference type="GO" id="GO:0033194">
    <property type="term" value="P:response to hydroperoxide"/>
    <property type="evidence" value="ECO:0007669"/>
    <property type="project" value="TreeGrafter"/>
</dbReference>
<comment type="caution">
    <text evidence="1">The sequence shown here is derived from an EMBL/GenBank/DDBJ whole genome shotgun (WGS) entry which is preliminary data.</text>
</comment>
<gene>
    <name evidence="1" type="ORF">BKH28_05475</name>
</gene>
<dbReference type="Proteomes" id="UP000186394">
    <property type="component" value="Unassembled WGS sequence"/>
</dbReference>
<sequence length="283" mass="30016">MQPWSAGGRVTTYHVRVLILLPPSEGKTAPASGPSLDLDSLLEADRLTAARREVMSALAEVSRSAEAASVLGLGPRSAEQVGTNLVLETSPCVPAHQLFTGVLYEAAGLDSIAEDPAGRSALERHCIVFSGLWGILSPTDLVPDHRLSMGTSLPGPGRLSAFWKPYLAPSLTGLAAQGLVIDCRSADYAAAWKPSARDGIEVVTVRVVRTADDGSRKVVSHMAKHARGLLTGELLRAVAGESLPAPVRVDDIASIAERLDSVDAVEVSEPDRQWRRVLTLVTH</sequence>
<proteinExistence type="predicted"/>
<dbReference type="GO" id="GO:0005829">
    <property type="term" value="C:cytosol"/>
    <property type="evidence" value="ECO:0007669"/>
    <property type="project" value="TreeGrafter"/>
</dbReference>
<evidence type="ECO:0000313" key="1">
    <source>
        <dbReference type="EMBL" id="OLO49880.1"/>
    </source>
</evidence>
<dbReference type="Pfam" id="PF03883">
    <property type="entry name" value="H2O2_YaaD"/>
    <property type="match status" value="1"/>
</dbReference>
<dbReference type="PANTHER" id="PTHR30283">
    <property type="entry name" value="PEROXIDE STRESS RESPONSE PROTEIN YAAA"/>
    <property type="match status" value="1"/>
</dbReference>
<dbReference type="PANTHER" id="PTHR30283:SF4">
    <property type="entry name" value="PEROXIDE STRESS RESISTANCE PROTEIN YAAA"/>
    <property type="match status" value="1"/>
</dbReference>
<reference evidence="1 2" key="1">
    <citation type="submission" date="2016-12" db="EMBL/GenBank/DDBJ databases">
        <title>Genomic comparison of strains in the 'Actinomyces naeslundii' group.</title>
        <authorList>
            <person name="Mughal S.R."/>
            <person name="Do T."/>
            <person name="Gilbert S.C."/>
            <person name="Witherden E.A."/>
            <person name="Didelot X."/>
            <person name="Beighton D."/>
        </authorList>
    </citation>
    <scope>NUCLEOTIDE SEQUENCE [LARGE SCALE GENOMIC DNA]</scope>
    <source>
        <strain evidence="1 2">P6N</strain>
    </source>
</reference>
<evidence type="ECO:0008006" key="3">
    <source>
        <dbReference type="Google" id="ProtNLM"/>
    </source>
</evidence>
<dbReference type="EMBL" id="MSKL01000011">
    <property type="protein sequence ID" value="OLO49880.1"/>
    <property type="molecule type" value="Genomic_DNA"/>
</dbReference>
<protein>
    <recommendedName>
        <fullName evidence="3">Peroxide stress protein YaaA</fullName>
    </recommendedName>
</protein>
<evidence type="ECO:0000313" key="2">
    <source>
        <dbReference type="Proteomes" id="UP000186394"/>
    </source>
</evidence>
<dbReference type="InterPro" id="IPR005583">
    <property type="entry name" value="YaaA"/>
</dbReference>
<organism evidence="1 2">
    <name type="scientific">Actinomyces oris</name>
    <dbReference type="NCBI Taxonomy" id="544580"/>
    <lineage>
        <taxon>Bacteria</taxon>
        <taxon>Bacillati</taxon>
        <taxon>Actinomycetota</taxon>
        <taxon>Actinomycetes</taxon>
        <taxon>Actinomycetales</taxon>
        <taxon>Actinomycetaceae</taxon>
        <taxon>Actinomyces</taxon>
    </lineage>
</organism>
<dbReference type="AlphaFoldDB" id="A0A1Q8VP77"/>
<name>A0A1Q8VP77_9ACTO</name>
<accession>A0A1Q8VP77</accession>